<keyword evidence="4" id="KW-0804">Transcription</keyword>
<dbReference type="Proteomes" id="UP001500782">
    <property type="component" value="Unassembled WGS sequence"/>
</dbReference>
<evidence type="ECO:0000256" key="4">
    <source>
        <dbReference type="ARBA" id="ARBA00023163"/>
    </source>
</evidence>
<evidence type="ECO:0000259" key="5">
    <source>
        <dbReference type="PROSITE" id="PS50931"/>
    </source>
</evidence>
<dbReference type="SUPFAM" id="SSF46785">
    <property type="entry name" value="Winged helix' DNA-binding domain"/>
    <property type="match status" value="1"/>
</dbReference>
<evidence type="ECO:0000256" key="1">
    <source>
        <dbReference type="ARBA" id="ARBA00009437"/>
    </source>
</evidence>
<dbReference type="SUPFAM" id="SSF53850">
    <property type="entry name" value="Periplasmic binding protein-like II"/>
    <property type="match status" value="1"/>
</dbReference>
<comment type="caution">
    <text evidence="6">The sequence shown here is derived from an EMBL/GenBank/DDBJ whole genome shotgun (WGS) entry which is preliminary data.</text>
</comment>
<reference evidence="7" key="1">
    <citation type="journal article" date="2019" name="Int. J. Syst. Evol. Microbiol.">
        <title>The Global Catalogue of Microorganisms (GCM) 10K type strain sequencing project: providing services to taxonomists for standard genome sequencing and annotation.</title>
        <authorList>
            <consortium name="The Broad Institute Genomics Platform"/>
            <consortium name="The Broad Institute Genome Sequencing Center for Infectious Disease"/>
            <person name="Wu L."/>
            <person name="Ma J."/>
        </authorList>
    </citation>
    <scope>NUCLEOTIDE SEQUENCE [LARGE SCALE GENOMIC DNA]</scope>
    <source>
        <strain evidence="7">JCM 9731</strain>
    </source>
</reference>
<proteinExistence type="inferred from homology"/>
<sequence>MELKWLKTFLLAAKYENFRKAAEDLFVSQPTVTVHIHLLEEELGCKLFKRDGRQIILTEAGRGYISHAKQILNMFEASVEELKKIQEGYQTKLTLAVSPFIASSILPALIRSYVNQYPQVDLNIQVIESSMIPDLISKGEADIGLSRQQIQMKGLRCLPLHQDKVKLIVPHDGYDPESAPPVEVDELFQSHRLIVHTHPDYWEELLPVIKRQYPFTKTMTVSQVHVTKRFIEEGLGISFLPLSIVQRELLEGRLLEVETPHIPEVTARTYALTKYTNAEISRFLDYISQYRV</sequence>
<protein>
    <submittedName>
        <fullName evidence="6">Transcriptional regulator CitR</fullName>
    </submittedName>
</protein>
<organism evidence="6 7">
    <name type="scientific">Bacillus carboniphilus</name>
    <dbReference type="NCBI Taxonomy" id="86663"/>
    <lineage>
        <taxon>Bacteria</taxon>
        <taxon>Bacillati</taxon>
        <taxon>Bacillota</taxon>
        <taxon>Bacilli</taxon>
        <taxon>Bacillales</taxon>
        <taxon>Bacillaceae</taxon>
        <taxon>Bacillus</taxon>
    </lineage>
</organism>
<dbReference type="CDD" id="cd05466">
    <property type="entry name" value="PBP2_LTTR_substrate"/>
    <property type="match status" value="1"/>
</dbReference>
<dbReference type="Gene3D" id="3.40.190.290">
    <property type="match status" value="1"/>
</dbReference>
<dbReference type="RefSeq" id="WP_343797070.1">
    <property type="nucleotide sequence ID" value="NZ_BAAADJ010000011.1"/>
</dbReference>
<dbReference type="PRINTS" id="PR00039">
    <property type="entry name" value="HTHLYSR"/>
</dbReference>
<dbReference type="PROSITE" id="PS50931">
    <property type="entry name" value="HTH_LYSR"/>
    <property type="match status" value="1"/>
</dbReference>
<evidence type="ECO:0000313" key="6">
    <source>
        <dbReference type="EMBL" id="GAA0322290.1"/>
    </source>
</evidence>
<evidence type="ECO:0000313" key="7">
    <source>
        <dbReference type="Proteomes" id="UP001500782"/>
    </source>
</evidence>
<dbReference type="Pfam" id="PF03466">
    <property type="entry name" value="LysR_substrate"/>
    <property type="match status" value="1"/>
</dbReference>
<dbReference type="InterPro" id="IPR036388">
    <property type="entry name" value="WH-like_DNA-bd_sf"/>
</dbReference>
<name>A0ABP3FR50_9BACI</name>
<dbReference type="PANTHER" id="PTHR30126:SF64">
    <property type="entry name" value="HTH-TYPE TRANSCRIPTIONAL REGULATOR CITR"/>
    <property type="match status" value="1"/>
</dbReference>
<keyword evidence="3" id="KW-0238">DNA-binding</keyword>
<dbReference type="Pfam" id="PF00126">
    <property type="entry name" value="HTH_1"/>
    <property type="match status" value="1"/>
</dbReference>
<feature type="domain" description="HTH lysR-type" evidence="5">
    <location>
        <begin position="1"/>
        <end position="58"/>
    </location>
</feature>
<dbReference type="InterPro" id="IPR036390">
    <property type="entry name" value="WH_DNA-bd_sf"/>
</dbReference>
<keyword evidence="2" id="KW-0805">Transcription regulation</keyword>
<evidence type="ECO:0000256" key="2">
    <source>
        <dbReference type="ARBA" id="ARBA00023015"/>
    </source>
</evidence>
<keyword evidence="7" id="KW-1185">Reference proteome</keyword>
<dbReference type="EMBL" id="BAAADJ010000011">
    <property type="protein sequence ID" value="GAA0322290.1"/>
    <property type="molecule type" value="Genomic_DNA"/>
</dbReference>
<gene>
    <name evidence="6" type="primary">citR</name>
    <name evidence="6" type="ORF">GCM10008967_10970</name>
</gene>
<dbReference type="InterPro" id="IPR005119">
    <property type="entry name" value="LysR_subst-bd"/>
</dbReference>
<accession>A0ABP3FR50</accession>
<dbReference type="InterPro" id="IPR000847">
    <property type="entry name" value="LysR_HTH_N"/>
</dbReference>
<evidence type="ECO:0000256" key="3">
    <source>
        <dbReference type="ARBA" id="ARBA00023125"/>
    </source>
</evidence>
<dbReference type="PANTHER" id="PTHR30126">
    <property type="entry name" value="HTH-TYPE TRANSCRIPTIONAL REGULATOR"/>
    <property type="match status" value="1"/>
</dbReference>
<dbReference type="Gene3D" id="1.10.10.10">
    <property type="entry name" value="Winged helix-like DNA-binding domain superfamily/Winged helix DNA-binding domain"/>
    <property type="match status" value="1"/>
</dbReference>
<comment type="similarity">
    <text evidence="1">Belongs to the LysR transcriptional regulatory family.</text>
</comment>